<protein>
    <submittedName>
        <fullName evidence="6">Signal peptide peptidase SppA</fullName>
    </submittedName>
</protein>
<evidence type="ECO:0000256" key="4">
    <source>
        <dbReference type="ARBA" id="ARBA00022825"/>
    </source>
</evidence>
<dbReference type="EMBL" id="SCWF01000001">
    <property type="protein sequence ID" value="TDM15799.1"/>
    <property type="molecule type" value="Genomic_DNA"/>
</dbReference>
<feature type="domain" description="Peptidase S49" evidence="5">
    <location>
        <begin position="127"/>
        <end position="277"/>
    </location>
</feature>
<dbReference type="InterPro" id="IPR029045">
    <property type="entry name" value="ClpP/crotonase-like_dom_sf"/>
</dbReference>
<organism evidence="6 7">
    <name type="scientific">Macrococcus bovicus</name>
    <dbReference type="NCBI Taxonomy" id="69968"/>
    <lineage>
        <taxon>Bacteria</taxon>
        <taxon>Bacillati</taxon>
        <taxon>Bacillota</taxon>
        <taxon>Bacilli</taxon>
        <taxon>Bacillales</taxon>
        <taxon>Staphylococcaceae</taxon>
        <taxon>Macrococcus</taxon>
    </lineage>
</organism>
<keyword evidence="4" id="KW-0720">Serine protease</keyword>
<comment type="similarity">
    <text evidence="1">Belongs to the peptidase S49 family.</text>
</comment>
<dbReference type="SUPFAM" id="SSF52096">
    <property type="entry name" value="ClpP/crotonase"/>
    <property type="match status" value="1"/>
</dbReference>
<evidence type="ECO:0000256" key="3">
    <source>
        <dbReference type="ARBA" id="ARBA00022801"/>
    </source>
</evidence>
<evidence type="ECO:0000256" key="1">
    <source>
        <dbReference type="ARBA" id="ARBA00008683"/>
    </source>
</evidence>
<dbReference type="Proteomes" id="UP000294843">
    <property type="component" value="Unassembled WGS sequence"/>
</dbReference>
<evidence type="ECO:0000259" key="5">
    <source>
        <dbReference type="Pfam" id="PF01343"/>
    </source>
</evidence>
<proteinExistence type="inferred from homology"/>
<dbReference type="RefSeq" id="WP_133450997.1">
    <property type="nucleotide sequence ID" value="NZ_SCWF01000001.1"/>
</dbReference>
<dbReference type="InterPro" id="IPR004635">
    <property type="entry name" value="Pept_S49_SppA"/>
</dbReference>
<dbReference type="InterPro" id="IPR002142">
    <property type="entry name" value="Peptidase_S49"/>
</dbReference>
<dbReference type="AlphaFoldDB" id="A0A4V3BFU7"/>
<evidence type="ECO:0000313" key="7">
    <source>
        <dbReference type="Proteomes" id="UP000294843"/>
    </source>
</evidence>
<keyword evidence="3" id="KW-0378">Hydrolase</keyword>
<reference evidence="6 7" key="1">
    <citation type="submission" date="2019-01" db="EMBL/GenBank/DDBJ databases">
        <title>Draft genome sequences of the type strains of six Macrococcus species.</title>
        <authorList>
            <person name="Mazhar S."/>
            <person name="Altermann E."/>
            <person name="Hill C."/>
            <person name="Mcauliffe O."/>
        </authorList>
    </citation>
    <scope>NUCLEOTIDE SEQUENCE [LARGE SCALE GENOMIC DNA]</scope>
    <source>
        <strain evidence="6 7">ATCC 51825</strain>
    </source>
</reference>
<dbReference type="Gene3D" id="3.90.226.10">
    <property type="entry name" value="2-enoyl-CoA Hydratase, Chain A, domain 1"/>
    <property type="match status" value="2"/>
</dbReference>
<dbReference type="NCBIfam" id="TIGR00706">
    <property type="entry name" value="SppA_dom"/>
    <property type="match status" value="1"/>
</dbReference>
<dbReference type="PANTHER" id="PTHR42987:SF7">
    <property type="entry name" value="SIGNAL PEPTIDE PEPTIDASE SPPA-RELATED"/>
    <property type="match status" value="1"/>
</dbReference>
<dbReference type="InterPro" id="IPR047272">
    <property type="entry name" value="S49_SppA_C"/>
</dbReference>
<dbReference type="GO" id="GO:0008236">
    <property type="term" value="F:serine-type peptidase activity"/>
    <property type="evidence" value="ECO:0007669"/>
    <property type="project" value="UniProtKB-KW"/>
</dbReference>
<comment type="caution">
    <text evidence="6">The sequence shown here is derived from an EMBL/GenBank/DDBJ whole genome shotgun (WGS) entry which is preliminary data.</text>
</comment>
<sequence length="334" mass="36624">MSKRIIALLIAAALLILATASSLFTTNFMESFTQELEGQMNAGELTENTLEGDDLDHRIARVEVDGVIQDTGSPGLFGAEGYNHETMMKELEQIKEDDSIKGVLMVVNSPGGGVYESAEIHDKIEELKKAGKKIYVTMKNVAASGGYYISTPADKIYASRETLTGSLGVIMQSMNYKELADKYGVKFNTIKSGAHKDIMSPTKEMDAEERQILQSLVDESYNEFVRVISDGRGMSQAEVRKLADGRVYSGLQASKNGLVDEIGLEEDALSALKKDMKAADAEVIEFTPADSFWGSTPFAAHTWVQKMMGHDDLSAIKELLAKRQGTTPMYLYGE</sequence>
<keyword evidence="7" id="KW-1185">Reference proteome</keyword>
<dbReference type="GO" id="GO:0006508">
    <property type="term" value="P:proteolysis"/>
    <property type="evidence" value="ECO:0007669"/>
    <property type="project" value="UniProtKB-KW"/>
</dbReference>
<dbReference type="Pfam" id="PF01343">
    <property type="entry name" value="Peptidase_S49"/>
    <property type="match status" value="1"/>
</dbReference>
<dbReference type="PANTHER" id="PTHR42987">
    <property type="entry name" value="PEPTIDASE S49"/>
    <property type="match status" value="1"/>
</dbReference>
<dbReference type="CDD" id="cd07023">
    <property type="entry name" value="S49_Sppa_N_C"/>
    <property type="match status" value="1"/>
</dbReference>
<gene>
    <name evidence="6" type="primary">sppA</name>
    <name evidence="6" type="ORF">ERX55_02510</name>
</gene>
<name>A0A4V3BFU7_9STAP</name>
<evidence type="ECO:0000256" key="2">
    <source>
        <dbReference type="ARBA" id="ARBA00022670"/>
    </source>
</evidence>
<dbReference type="OrthoDB" id="9764363at2"/>
<keyword evidence="2" id="KW-0645">Protease</keyword>
<evidence type="ECO:0000313" key="6">
    <source>
        <dbReference type="EMBL" id="TDM15799.1"/>
    </source>
</evidence>
<accession>A0A4V3BFU7</accession>